<dbReference type="Proteomes" id="UP001196338">
    <property type="component" value="Unassembled WGS sequence"/>
</dbReference>
<evidence type="ECO:0000256" key="2">
    <source>
        <dbReference type="ARBA" id="ARBA00022576"/>
    </source>
</evidence>
<dbReference type="InterPro" id="IPR005814">
    <property type="entry name" value="Aminotrans_3"/>
</dbReference>
<comment type="cofactor">
    <cofactor evidence="1">
        <name>pyridoxal 5'-phosphate</name>
        <dbReference type="ChEBI" id="CHEBI:597326"/>
    </cofactor>
</comment>
<dbReference type="GO" id="GO:0008483">
    <property type="term" value="F:transaminase activity"/>
    <property type="evidence" value="ECO:0007669"/>
    <property type="project" value="UniProtKB-KW"/>
</dbReference>
<dbReference type="Pfam" id="PF00202">
    <property type="entry name" value="Aminotran_3"/>
    <property type="match status" value="1"/>
</dbReference>
<dbReference type="EMBL" id="JAHBND010000369">
    <property type="protein sequence ID" value="MBS7673264.1"/>
    <property type="molecule type" value="Genomic_DNA"/>
</dbReference>
<evidence type="ECO:0000313" key="3">
    <source>
        <dbReference type="EMBL" id="MBS7673264.1"/>
    </source>
</evidence>
<reference evidence="3" key="2">
    <citation type="submission" date="2023-08" db="EMBL/GenBank/DDBJ databases">
        <title>Vibrio cholerae Outbreaks in Tanzania Exemplify Founder Flush: Simultaneous Increases in Population Size and Genetic Diversity.</title>
        <authorList>
            <person name="Debes A.K."/>
            <person name="Mohammed A."/>
            <person name="Maseke I."/>
            <person name="Almeida M."/>
            <person name="Li S."/>
            <person name="Matimba H."/>
            <person name="Joachim A."/>
            <person name="Mizinduko M."/>
            <person name="Nyanga S."/>
            <person name="Kelly M."/>
            <person name="Kachwamba Y."/>
            <person name="Schaffer A.M."/>
            <person name="Nyanga A.S."/>
            <person name="Mghamba J."/>
            <person name="Mosha F.S."/>
            <person name="Sack D.A."/>
            <person name="Stine O.C."/>
        </authorList>
    </citation>
    <scope>NUCLEOTIDE SEQUENCE</scope>
    <source>
        <strain evidence="3">TDS0091212</strain>
    </source>
</reference>
<dbReference type="SUPFAM" id="SSF53383">
    <property type="entry name" value="PLP-dependent transferases"/>
    <property type="match status" value="1"/>
</dbReference>
<name>A0AAW4KNW4_VIBCL</name>
<keyword evidence="2 3" id="KW-0032">Aminotransferase</keyword>
<accession>A0AAW4KNW4</accession>
<dbReference type="Gene3D" id="3.90.1150.10">
    <property type="entry name" value="Aspartate Aminotransferase, domain 1"/>
    <property type="match status" value="1"/>
</dbReference>
<dbReference type="GO" id="GO:0042802">
    <property type="term" value="F:identical protein binding"/>
    <property type="evidence" value="ECO:0007669"/>
    <property type="project" value="TreeGrafter"/>
</dbReference>
<evidence type="ECO:0000256" key="1">
    <source>
        <dbReference type="ARBA" id="ARBA00001933"/>
    </source>
</evidence>
<proteinExistence type="predicted"/>
<keyword evidence="2 3" id="KW-0808">Transferase</keyword>
<dbReference type="PANTHER" id="PTHR11986:SF113">
    <property type="entry name" value="SUCCINYLORNITHINE TRANSAMINASE"/>
    <property type="match status" value="1"/>
</dbReference>
<dbReference type="InterPro" id="IPR015422">
    <property type="entry name" value="PyrdxlP-dep_Trfase_small"/>
</dbReference>
<organism evidence="3 4">
    <name type="scientific">Vibrio cholerae</name>
    <dbReference type="NCBI Taxonomy" id="666"/>
    <lineage>
        <taxon>Bacteria</taxon>
        <taxon>Pseudomonadati</taxon>
        <taxon>Pseudomonadota</taxon>
        <taxon>Gammaproteobacteria</taxon>
        <taxon>Vibrionales</taxon>
        <taxon>Vibrionaceae</taxon>
        <taxon>Vibrio</taxon>
    </lineage>
</organism>
<dbReference type="GO" id="GO:0030170">
    <property type="term" value="F:pyridoxal phosphate binding"/>
    <property type="evidence" value="ECO:0007669"/>
    <property type="project" value="InterPro"/>
</dbReference>
<evidence type="ECO:0000313" key="4">
    <source>
        <dbReference type="Proteomes" id="UP001196338"/>
    </source>
</evidence>
<dbReference type="RefSeq" id="WP_213420929.1">
    <property type="nucleotide sequence ID" value="NZ_JAHBND010000369.1"/>
</dbReference>
<dbReference type="PANTHER" id="PTHR11986">
    <property type="entry name" value="AMINOTRANSFERASE CLASS III"/>
    <property type="match status" value="1"/>
</dbReference>
<feature type="non-terminal residue" evidence="3">
    <location>
        <position position="1"/>
    </location>
</feature>
<reference evidence="3" key="1">
    <citation type="submission" date="2021-05" db="EMBL/GenBank/DDBJ databases">
        <authorList>
            <person name="Stine C."/>
        </authorList>
    </citation>
    <scope>NUCLEOTIDE SEQUENCE</scope>
    <source>
        <strain evidence="3">TDS0091212</strain>
    </source>
</reference>
<dbReference type="InterPro" id="IPR015424">
    <property type="entry name" value="PyrdxlP-dep_Trfase"/>
</dbReference>
<gene>
    <name evidence="3" type="ORF">KIN13_07465</name>
</gene>
<sequence length="79" mass="8615">QYGIFTQVRGMGLLIGCVLSDAFKGKAKDVFNAAEKENLMILQAGPDVVRFAPSLVVEEADINEGLDRFERAVKTLTQA</sequence>
<dbReference type="AlphaFoldDB" id="A0AAW4KNW4"/>
<dbReference type="InterPro" id="IPR050103">
    <property type="entry name" value="Class-III_PLP-dep_AT"/>
</dbReference>
<protein>
    <submittedName>
        <fullName evidence="3">Aminotransferase class III-fold pyridoxal phosphate-dependent enzyme</fullName>
    </submittedName>
</protein>
<comment type="caution">
    <text evidence="3">The sequence shown here is derived from an EMBL/GenBank/DDBJ whole genome shotgun (WGS) entry which is preliminary data.</text>
</comment>